<feature type="region of interest" description="Disordered" evidence="5">
    <location>
        <begin position="221"/>
        <end position="248"/>
    </location>
</feature>
<dbReference type="CDD" id="cd00154">
    <property type="entry name" value="Rab"/>
    <property type="match status" value="1"/>
</dbReference>
<dbReference type="PROSITE" id="PS51420">
    <property type="entry name" value="RHO"/>
    <property type="match status" value="1"/>
</dbReference>
<organism evidence="6">
    <name type="scientific">Vaucheria litorea</name>
    <name type="common">Yellow-green alga</name>
    <dbReference type="NCBI Taxonomy" id="109269"/>
    <lineage>
        <taxon>Eukaryota</taxon>
        <taxon>Sar</taxon>
        <taxon>Stramenopiles</taxon>
        <taxon>Ochrophyta</taxon>
        <taxon>PX clade</taxon>
        <taxon>Xanthophyceae</taxon>
        <taxon>Vaucheriales</taxon>
        <taxon>Vaucheriaceae</taxon>
        <taxon>Vaucheria</taxon>
    </lineage>
</organism>
<feature type="compositionally biased region" description="Acidic residues" evidence="5">
    <location>
        <begin position="164"/>
        <end position="178"/>
    </location>
</feature>
<dbReference type="InterPro" id="IPR027417">
    <property type="entry name" value="P-loop_NTPase"/>
</dbReference>
<evidence type="ECO:0000256" key="5">
    <source>
        <dbReference type="SAM" id="MobiDB-lite"/>
    </source>
</evidence>
<dbReference type="SUPFAM" id="SSF52540">
    <property type="entry name" value="P-loop containing nucleoside triphosphate hydrolases"/>
    <property type="match status" value="1"/>
</dbReference>
<dbReference type="FunFam" id="3.40.50.300:FF:001447">
    <property type="entry name" value="Ras-related protein Rab-1B"/>
    <property type="match status" value="1"/>
</dbReference>
<feature type="region of interest" description="Disordered" evidence="5">
    <location>
        <begin position="1"/>
        <end position="37"/>
    </location>
</feature>
<gene>
    <name evidence="6" type="primary">Rab8</name>
</gene>
<dbReference type="Gene3D" id="3.40.50.300">
    <property type="entry name" value="P-loop containing nucleotide triphosphate hydrolases"/>
    <property type="match status" value="1"/>
</dbReference>
<dbReference type="PANTHER" id="PTHR47980">
    <property type="entry name" value="LD44762P"/>
    <property type="match status" value="1"/>
</dbReference>
<feature type="compositionally biased region" description="Polar residues" evidence="5">
    <location>
        <begin position="179"/>
        <end position="190"/>
    </location>
</feature>
<dbReference type="InterPro" id="IPR005225">
    <property type="entry name" value="Small_GTP-bd"/>
</dbReference>
<dbReference type="NCBIfam" id="TIGR00231">
    <property type="entry name" value="small_GTP"/>
    <property type="match status" value="1"/>
</dbReference>
<evidence type="ECO:0000256" key="1">
    <source>
        <dbReference type="ARBA" id="ARBA00006270"/>
    </source>
</evidence>
<evidence type="ECO:0000256" key="2">
    <source>
        <dbReference type="ARBA" id="ARBA00022741"/>
    </source>
</evidence>
<dbReference type="SMART" id="SM00176">
    <property type="entry name" value="RAN"/>
    <property type="match status" value="1"/>
</dbReference>
<reference evidence="6" key="1">
    <citation type="journal article" date="2012" name="Mol. Biol. Evol.">
        <title>Transcriptomic Evidence for the Expression of Horizontally Transferred Algal Nuclear Genes in the Photosynthetic Sea Slug, Elysia chlorotica.</title>
        <authorList>
            <person name="Pierce S.K."/>
            <person name="Fang X."/>
            <person name="Schwartz J.A."/>
            <person name="Jiang X."/>
            <person name="Zhao W."/>
            <person name="Curtis N.E."/>
            <person name="Kocot K.M."/>
            <person name="Yang B."/>
            <person name="Wang J."/>
        </authorList>
    </citation>
    <scope>NUCLEOTIDE SEQUENCE</scope>
</reference>
<dbReference type="PROSITE" id="PS51421">
    <property type="entry name" value="RAS"/>
    <property type="match status" value="1"/>
</dbReference>
<dbReference type="SMART" id="SM00174">
    <property type="entry name" value="RHO"/>
    <property type="match status" value="1"/>
</dbReference>
<dbReference type="SMART" id="SM00173">
    <property type="entry name" value="RAS"/>
    <property type="match status" value="1"/>
</dbReference>
<evidence type="ECO:0000256" key="3">
    <source>
        <dbReference type="ARBA" id="ARBA00023134"/>
    </source>
</evidence>
<dbReference type="SMART" id="SM00175">
    <property type="entry name" value="RAB"/>
    <property type="match status" value="1"/>
</dbReference>
<dbReference type="Pfam" id="PF00071">
    <property type="entry name" value="Ras"/>
    <property type="match status" value="1"/>
</dbReference>
<protein>
    <submittedName>
        <fullName evidence="6">Rab8 family GTPase</fullName>
    </submittedName>
</protein>
<keyword evidence="4" id="KW-0449">Lipoprotein</keyword>
<dbReference type="AlphaFoldDB" id="H6WB87"/>
<proteinExistence type="inferred from homology"/>
<feature type="region of interest" description="Disordered" evidence="5">
    <location>
        <begin position="163"/>
        <end position="190"/>
    </location>
</feature>
<dbReference type="InterPro" id="IPR001806">
    <property type="entry name" value="Small_GTPase"/>
</dbReference>
<dbReference type="EMBL" id="JQ062406">
    <property type="protein sequence ID" value="AFA52575.1"/>
    <property type="molecule type" value="Genomic_DNA"/>
</dbReference>
<comment type="similarity">
    <text evidence="1">Belongs to the small GTPase superfamily. Rab family.</text>
</comment>
<dbReference type="PROSITE" id="PS51419">
    <property type="entry name" value="RAB"/>
    <property type="match status" value="1"/>
</dbReference>
<dbReference type="PRINTS" id="PR00449">
    <property type="entry name" value="RASTRNSFRMNG"/>
</dbReference>
<sequence>MTELGKKLSKPWQQLRRHRSISKNSTELIPDDITEPKNATDFNEDFLEWEMNNFSTLQCDPMAFEESLEFETGGRSRCRSNSFYEDNDDIVKAINDACSSGDEGDKGYLPNDMILPAAITPLKCRESERRNVRLSFKEVEALKEGLITASGLDNRVCRKVSSDYESDDFSPEPDENESAFDTSSLDGSKSRASFSLKDAYASLSWKARSVVKPNFDPRKCDNLMSGQIHNPSRKNDRGHRNYNRHRPHRSENLRKIKILMLGDTGVGKSSLIQRFTDDTFHAGMVGTVGVDFKIRTMEVLGEKITVQVWDTAGQERFHKITRAYYHGCQGILLAYDVGEPGTLENISYWIKNIRDNASKDVRTCLVGNKADLKVRAISPYQLNWCVSASPQGSGRKRSWECPPVQVETESGQQIAEEYGVNFFEASAKTGYNVNEAFLSLLEGVVRNQRAAEEPASSSDGHKGSNAVLGFLKRRAVDEQSDGKESCVVS</sequence>
<dbReference type="GO" id="GO:0003924">
    <property type="term" value="F:GTPase activity"/>
    <property type="evidence" value="ECO:0007669"/>
    <property type="project" value="InterPro"/>
</dbReference>
<evidence type="ECO:0000313" key="6">
    <source>
        <dbReference type="EMBL" id="AFA52575.1"/>
    </source>
</evidence>
<accession>H6WB87</accession>
<keyword evidence="2" id="KW-0547">Nucleotide-binding</keyword>
<name>H6WB87_VAULI</name>
<dbReference type="InterPro" id="IPR050305">
    <property type="entry name" value="Small_GTPase_Rab"/>
</dbReference>
<dbReference type="GO" id="GO:0005525">
    <property type="term" value="F:GTP binding"/>
    <property type="evidence" value="ECO:0007669"/>
    <property type="project" value="UniProtKB-KW"/>
</dbReference>
<keyword evidence="3" id="KW-0342">GTP-binding</keyword>
<evidence type="ECO:0000256" key="4">
    <source>
        <dbReference type="ARBA" id="ARBA00023288"/>
    </source>
</evidence>